<dbReference type="EMBL" id="CAWUFR010000291">
    <property type="protein sequence ID" value="CAK6975259.1"/>
    <property type="molecule type" value="Genomic_DNA"/>
</dbReference>
<name>A0AAV1PWH0_SCOSC</name>
<evidence type="ECO:0000313" key="3">
    <source>
        <dbReference type="Proteomes" id="UP001314229"/>
    </source>
</evidence>
<accession>A0AAV1PWH0</accession>
<gene>
    <name evidence="2" type="ORF">FSCOSCO3_A020708</name>
</gene>
<proteinExistence type="predicted"/>
<organism evidence="2 3">
    <name type="scientific">Scomber scombrus</name>
    <name type="common">Atlantic mackerel</name>
    <name type="synonym">Scomber vernalis</name>
    <dbReference type="NCBI Taxonomy" id="13677"/>
    <lineage>
        <taxon>Eukaryota</taxon>
        <taxon>Metazoa</taxon>
        <taxon>Chordata</taxon>
        <taxon>Craniata</taxon>
        <taxon>Vertebrata</taxon>
        <taxon>Euteleostomi</taxon>
        <taxon>Actinopterygii</taxon>
        <taxon>Neopterygii</taxon>
        <taxon>Teleostei</taxon>
        <taxon>Neoteleostei</taxon>
        <taxon>Acanthomorphata</taxon>
        <taxon>Pelagiaria</taxon>
        <taxon>Scombriformes</taxon>
        <taxon>Scombridae</taxon>
        <taxon>Scomber</taxon>
    </lineage>
</organism>
<evidence type="ECO:0000313" key="2">
    <source>
        <dbReference type="EMBL" id="CAK6975259.1"/>
    </source>
</evidence>
<feature type="compositionally biased region" description="Polar residues" evidence="1">
    <location>
        <begin position="17"/>
        <end position="75"/>
    </location>
</feature>
<protein>
    <submittedName>
        <fullName evidence="2">Uncharacterized protein</fullName>
    </submittedName>
</protein>
<feature type="region of interest" description="Disordered" evidence="1">
    <location>
        <begin position="1"/>
        <end position="108"/>
    </location>
</feature>
<dbReference type="AlphaFoldDB" id="A0AAV1PWH0"/>
<reference evidence="2 3" key="1">
    <citation type="submission" date="2024-01" db="EMBL/GenBank/DDBJ databases">
        <authorList>
            <person name="Alioto T."/>
            <person name="Alioto T."/>
            <person name="Gomez Garrido J."/>
        </authorList>
    </citation>
    <scope>NUCLEOTIDE SEQUENCE [LARGE SCALE GENOMIC DNA]</scope>
</reference>
<feature type="compositionally biased region" description="Polar residues" evidence="1">
    <location>
        <begin position="87"/>
        <end position="108"/>
    </location>
</feature>
<dbReference type="Proteomes" id="UP001314229">
    <property type="component" value="Unassembled WGS sequence"/>
</dbReference>
<sequence>MPSDQSDCTTHYEHSTTHYGPSTTHYGPSTTHYDPSTTHYDPSTTHYDPSTTHYDPSTTHYDPSTTHYEPSTTHYDPSITHYEHSTTHYGPSTTHYDPSTTHYEPSTTHYDPSITHYEHSTTHYDPSITHYEHSTTHYDPSITHYEHSTTHYGPSTTHYDPSTTHYDPSTTHYDPSMYLMWVRLHSLHFFVGEIITNWSSCRRYRCTLIFLLNYELQLRATNQPTIVSVNHIQLKSGPLSSSLDRSSHTCAVTGCESERGVCVPLNIIFMTVKTDSCRVMKDVAFISFCKVRAEKERSYTVPIISFVKHINTLLSDPSTQRKKGTQLMHRLLSVTAGEAASSKQRAAKPTYNSSPVYELLYLPIRLKL</sequence>
<keyword evidence="3" id="KW-1185">Reference proteome</keyword>
<evidence type="ECO:0000256" key="1">
    <source>
        <dbReference type="SAM" id="MobiDB-lite"/>
    </source>
</evidence>
<comment type="caution">
    <text evidence="2">The sequence shown here is derived from an EMBL/GenBank/DDBJ whole genome shotgun (WGS) entry which is preliminary data.</text>
</comment>